<keyword evidence="3" id="KW-1185">Reference proteome</keyword>
<gene>
    <name evidence="2" type="ORF">INT45_013096</name>
</gene>
<protein>
    <submittedName>
        <fullName evidence="2">Uncharacterized protein</fullName>
    </submittedName>
</protein>
<reference evidence="2 3" key="1">
    <citation type="submission" date="2020-12" db="EMBL/GenBank/DDBJ databases">
        <title>Metabolic potential, ecology and presence of endohyphal bacteria is reflected in genomic diversity of Mucoromycotina.</title>
        <authorList>
            <person name="Muszewska A."/>
            <person name="Okrasinska A."/>
            <person name="Steczkiewicz K."/>
            <person name="Drgas O."/>
            <person name="Orlowska M."/>
            <person name="Perlinska-Lenart U."/>
            <person name="Aleksandrzak-Piekarczyk T."/>
            <person name="Szatraj K."/>
            <person name="Zielenkiewicz U."/>
            <person name="Pilsyk S."/>
            <person name="Malc E."/>
            <person name="Mieczkowski P."/>
            <person name="Kruszewska J.S."/>
            <person name="Biernat P."/>
            <person name="Pawlowska J."/>
        </authorList>
    </citation>
    <scope>NUCLEOTIDE SEQUENCE [LARGE SCALE GENOMIC DNA]</scope>
    <source>
        <strain evidence="2 3">CBS 142.35</strain>
    </source>
</reference>
<comment type="caution">
    <text evidence="2">The sequence shown here is derived from an EMBL/GenBank/DDBJ whole genome shotgun (WGS) entry which is preliminary data.</text>
</comment>
<accession>A0A8H7RS03</accession>
<evidence type="ECO:0000313" key="3">
    <source>
        <dbReference type="Proteomes" id="UP000646827"/>
    </source>
</evidence>
<dbReference type="EMBL" id="JAEPRB010000499">
    <property type="protein sequence ID" value="KAG2215610.1"/>
    <property type="molecule type" value="Genomic_DNA"/>
</dbReference>
<feature type="region of interest" description="Disordered" evidence="1">
    <location>
        <begin position="95"/>
        <end position="121"/>
    </location>
</feature>
<organism evidence="2 3">
    <name type="scientific">Circinella minor</name>
    <dbReference type="NCBI Taxonomy" id="1195481"/>
    <lineage>
        <taxon>Eukaryota</taxon>
        <taxon>Fungi</taxon>
        <taxon>Fungi incertae sedis</taxon>
        <taxon>Mucoromycota</taxon>
        <taxon>Mucoromycotina</taxon>
        <taxon>Mucoromycetes</taxon>
        <taxon>Mucorales</taxon>
        <taxon>Lichtheimiaceae</taxon>
        <taxon>Circinella</taxon>
    </lineage>
</organism>
<sequence length="121" mass="13372">MTNNSRQRDEVTGSIGGAMSLCSSLQSREIVRQFLVPGTSASRSRPAAIPPALTREVSISDFSFILGIPSALVTMPVPTAAPPTDTFFHHHHGKWQEENVGHGQQQQQHKTKNWFNLRPVQ</sequence>
<evidence type="ECO:0000256" key="1">
    <source>
        <dbReference type="SAM" id="MobiDB-lite"/>
    </source>
</evidence>
<dbReference type="AlphaFoldDB" id="A0A8H7RS03"/>
<dbReference type="OrthoDB" id="2299935at2759"/>
<dbReference type="Proteomes" id="UP000646827">
    <property type="component" value="Unassembled WGS sequence"/>
</dbReference>
<name>A0A8H7RS03_9FUNG</name>
<proteinExistence type="predicted"/>
<evidence type="ECO:0000313" key="2">
    <source>
        <dbReference type="EMBL" id="KAG2215610.1"/>
    </source>
</evidence>